<dbReference type="Proteomes" id="UP000234331">
    <property type="component" value="Unassembled WGS sequence"/>
</dbReference>
<sequence length="98" mass="10291">MRAVQLDGCLVVPAVPLATLRASATDCGTKGHFPRVSAQEGLREECEPRSIVGCLDRKSPRPLERGVGIEGHSGRLNYGDSECTLHAGTSAITGGCRS</sequence>
<organism evidence="1 2">
    <name type="scientific">Frankia canadensis</name>
    <dbReference type="NCBI Taxonomy" id="1836972"/>
    <lineage>
        <taxon>Bacteria</taxon>
        <taxon>Bacillati</taxon>
        <taxon>Actinomycetota</taxon>
        <taxon>Actinomycetes</taxon>
        <taxon>Frankiales</taxon>
        <taxon>Frankiaceae</taxon>
        <taxon>Frankia</taxon>
    </lineage>
</organism>
<dbReference type="EMBL" id="FZMO01000301">
    <property type="protein sequence ID" value="SNQ49747.1"/>
    <property type="molecule type" value="Genomic_DNA"/>
</dbReference>
<accession>A0A2I2KVQ4</accession>
<reference evidence="1 2" key="1">
    <citation type="submission" date="2017-06" db="EMBL/GenBank/DDBJ databases">
        <authorList>
            <person name="Kim H.J."/>
            <person name="Triplett B.A."/>
        </authorList>
    </citation>
    <scope>NUCLEOTIDE SEQUENCE [LARGE SCALE GENOMIC DNA]</scope>
    <source>
        <strain evidence="1">FRACA_ARgP5</strain>
    </source>
</reference>
<name>A0A2I2KVQ4_9ACTN</name>
<proteinExistence type="predicted"/>
<protein>
    <submittedName>
        <fullName evidence="1">Uncharacterized protein</fullName>
    </submittedName>
</protein>
<dbReference type="AlphaFoldDB" id="A0A2I2KVQ4"/>
<evidence type="ECO:0000313" key="1">
    <source>
        <dbReference type="EMBL" id="SNQ49747.1"/>
    </source>
</evidence>
<gene>
    <name evidence="1" type="ORF">FRACA_370024</name>
</gene>
<keyword evidence="2" id="KW-1185">Reference proteome</keyword>
<evidence type="ECO:0000313" key="2">
    <source>
        <dbReference type="Proteomes" id="UP000234331"/>
    </source>
</evidence>